<dbReference type="Proteomes" id="UP000269669">
    <property type="component" value="Unassembled WGS sequence"/>
</dbReference>
<organism evidence="2 3">
    <name type="scientific">Edaphobacter aggregans</name>
    <dbReference type="NCBI Taxonomy" id="570835"/>
    <lineage>
        <taxon>Bacteria</taxon>
        <taxon>Pseudomonadati</taxon>
        <taxon>Acidobacteriota</taxon>
        <taxon>Terriglobia</taxon>
        <taxon>Terriglobales</taxon>
        <taxon>Acidobacteriaceae</taxon>
        <taxon>Edaphobacter</taxon>
    </lineage>
</organism>
<evidence type="ECO:0000313" key="3">
    <source>
        <dbReference type="Proteomes" id="UP000269669"/>
    </source>
</evidence>
<reference evidence="2 3" key="1">
    <citation type="submission" date="2018-12" db="EMBL/GenBank/DDBJ databases">
        <title>Sequencing of bacterial isolates from soil warming experiment in Harvard Forest, Massachusetts, USA.</title>
        <authorList>
            <person name="Deangelis K."/>
        </authorList>
    </citation>
    <scope>NUCLEOTIDE SEQUENCE [LARGE SCALE GENOMIC DNA]</scope>
    <source>
        <strain evidence="2 3">EB153</strain>
    </source>
</reference>
<keyword evidence="1" id="KW-1133">Transmembrane helix</keyword>
<keyword evidence="3" id="KW-1185">Reference proteome</keyword>
<accession>A0A428MM82</accession>
<keyword evidence="1" id="KW-0812">Transmembrane</keyword>
<evidence type="ECO:0000256" key="1">
    <source>
        <dbReference type="SAM" id="Phobius"/>
    </source>
</evidence>
<name>A0A428MM82_9BACT</name>
<evidence type="ECO:0000313" key="2">
    <source>
        <dbReference type="EMBL" id="RSL18004.1"/>
    </source>
</evidence>
<keyword evidence="1" id="KW-0472">Membrane</keyword>
<proteinExistence type="predicted"/>
<gene>
    <name evidence="2" type="ORF">EDE15_3559</name>
</gene>
<dbReference type="AlphaFoldDB" id="A0A428MM82"/>
<feature type="transmembrane region" description="Helical" evidence="1">
    <location>
        <begin position="56"/>
        <end position="77"/>
    </location>
</feature>
<protein>
    <submittedName>
        <fullName evidence="2">Uncharacterized protein</fullName>
    </submittedName>
</protein>
<dbReference type="EMBL" id="RSDW01000001">
    <property type="protein sequence ID" value="RSL18004.1"/>
    <property type="molecule type" value="Genomic_DNA"/>
</dbReference>
<sequence length="80" mass="8979">MGVRHFGLMGFENLQVIETRAGQVQPYVQTHTPVGLRIRLKLDPIRLKSTPHKAKVLMGCAFVITLSLEILPGPIVWTMQ</sequence>
<comment type="caution">
    <text evidence="2">The sequence shown here is derived from an EMBL/GenBank/DDBJ whole genome shotgun (WGS) entry which is preliminary data.</text>
</comment>